<protein>
    <submittedName>
        <fullName evidence="1">Uncharacterized protein</fullName>
    </submittedName>
</protein>
<gene>
    <name evidence="1" type="ORF">AVDCRST_MAG17-1367</name>
</gene>
<reference evidence="1" key="1">
    <citation type="submission" date="2020-02" db="EMBL/GenBank/DDBJ databases">
        <authorList>
            <person name="Meier V. D."/>
        </authorList>
    </citation>
    <scope>NUCLEOTIDE SEQUENCE</scope>
    <source>
        <strain evidence="1">AVDCRST_MAG17</strain>
    </source>
</reference>
<organism evidence="1">
    <name type="scientific">uncultured Solirubrobacterales bacterium</name>
    <dbReference type="NCBI Taxonomy" id="768556"/>
    <lineage>
        <taxon>Bacteria</taxon>
        <taxon>Bacillati</taxon>
        <taxon>Actinomycetota</taxon>
        <taxon>Thermoleophilia</taxon>
        <taxon>Solirubrobacterales</taxon>
        <taxon>environmental samples</taxon>
    </lineage>
</organism>
<proteinExistence type="predicted"/>
<dbReference type="EMBL" id="CADCVV010000098">
    <property type="protein sequence ID" value="CAA9500842.1"/>
    <property type="molecule type" value="Genomic_DNA"/>
</dbReference>
<accession>A0A6J4SK97</accession>
<dbReference type="AlphaFoldDB" id="A0A6J4SK97"/>
<sequence length="65" mass="6977">MTPRKRNKPLRRRLVRKVRKEGAEGVEEAVEDGCGCGCAGDGCLSLVLVCAIAPKLLRSGARGLR</sequence>
<name>A0A6J4SK97_9ACTN</name>
<evidence type="ECO:0000313" key="1">
    <source>
        <dbReference type="EMBL" id="CAA9500842.1"/>
    </source>
</evidence>